<keyword evidence="6" id="KW-0560">Oxidoreductase</keyword>
<dbReference type="InterPro" id="IPR000415">
    <property type="entry name" value="Nitroreductase-like"/>
</dbReference>
<dbReference type="PANTHER" id="PTHR47917:SF1">
    <property type="entry name" value="COENZYME F420:L-GLUTAMATE LIGASE"/>
    <property type="match status" value="1"/>
</dbReference>
<name>A0A6J6PJ68_9ZZZZ</name>
<dbReference type="Pfam" id="PF01996">
    <property type="entry name" value="F420_ligase"/>
    <property type="match status" value="1"/>
</dbReference>
<evidence type="ECO:0000256" key="8">
    <source>
        <dbReference type="ARBA" id="ARBA00023211"/>
    </source>
</evidence>
<dbReference type="NCBIfam" id="TIGR03553">
    <property type="entry name" value="F420_FbiB_CTERM"/>
    <property type="match status" value="1"/>
</dbReference>
<dbReference type="GO" id="GO:0005525">
    <property type="term" value="F:GTP binding"/>
    <property type="evidence" value="ECO:0007669"/>
    <property type="project" value="UniProtKB-KW"/>
</dbReference>
<keyword evidence="7" id="KW-0342">GTP-binding</keyword>
<dbReference type="NCBIfam" id="NF009810">
    <property type="entry name" value="PRK13294.1"/>
    <property type="match status" value="1"/>
</dbReference>
<dbReference type="InterPro" id="IPR008225">
    <property type="entry name" value="F420-0_g-glutamyl_ligase"/>
</dbReference>
<dbReference type="GO" id="GO:0016491">
    <property type="term" value="F:oxidoreductase activity"/>
    <property type="evidence" value="ECO:0007669"/>
    <property type="project" value="UniProtKB-KW"/>
</dbReference>
<dbReference type="InterPro" id="IPR019943">
    <property type="entry name" value="F420_FbiB_C"/>
</dbReference>
<keyword evidence="8" id="KW-0464">Manganese</keyword>
<evidence type="ECO:0000256" key="3">
    <source>
        <dbReference type="ARBA" id="ARBA00022741"/>
    </source>
</evidence>
<proteinExistence type="predicted"/>
<dbReference type="NCBIfam" id="TIGR01916">
    <property type="entry name" value="F420_cofE"/>
    <property type="match status" value="1"/>
</dbReference>
<dbReference type="AlphaFoldDB" id="A0A6J6PJ68"/>
<keyword evidence="2" id="KW-0479">Metal-binding</keyword>
<dbReference type="SUPFAM" id="SSF144010">
    <property type="entry name" value="CofE-like"/>
    <property type="match status" value="1"/>
</dbReference>
<dbReference type="Pfam" id="PF00881">
    <property type="entry name" value="Nitroreductase"/>
    <property type="match status" value="1"/>
</dbReference>
<dbReference type="InterPro" id="IPR002847">
    <property type="entry name" value="F420-0_gamma-glut_ligase-dom"/>
</dbReference>
<organism evidence="12">
    <name type="scientific">freshwater metagenome</name>
    <dbReference type="NCBI Taxonomy" id="449393"/>
    <lineage>
        <taxon>unclassified sequences</taxon>
        <taxon>metagenomes</taxon>
        <taxon>ecological metagenomes</taxon>
    </lineage>
</organism>
<feature type="domain" description="Coenzyme F420:L-glutamate ligase-like" evidence="11">
    <location>
        <begin position="17"/>
        <end position="219"/>
    </location>
</feature>
<keyword evidence="9" id="KW-0511">Multifunctional enzyme</keyword>
<reference evidence="12" key="1">
    <citation type="submission" date="2020-05" db="EMBL/GenBank/DDBJ databases">
        <authorList>
            <person name="Chiriac C."/>
            <person name="Salcher M."/>
            <person name="Ghai R."/>
            <person name="Kavagutti S V."/>
        </authorList>
    </citation>
    <scope>NUCLEOTIDE SEQUENCE</scope>
</reference>
<dbReference type="InterPro" id="IPR029479">
    <property type="entry name" value="Nitroreductase"/>
</dbReference>
<dbReference type="PANTHER" id="PTHR47917">
    <property type="match status" value="1"/>
</dbReference>
<feature type="domain" description="Nitroreductase" evidence="10">
    <location>
        <begin position="262"/>
        <end position="433"/>
    </location>
</feature>
<keyword evidence="1" id="KW-0436">Ligase</keyword>
<gene>
    <name evidence="12" type="ORF">UFOPK2625_00271</name>
</gene>
<evidence type="ECO:0000259" key="10">
    <source>
        <dbReference type="Pfam" id="PF00881"/>
    </source>
</evidence>
<evidence type="ECO:0000256" key="6">
    <source>
        <dbReference type="ARBA" id="ARBA00023002"/>
    </source>
</evidence>
<keyword evidence="5" id="KW-0630">Potassium</keyword>
<evidence type="ECO:0000256" key="9">
    <source>
        <dbReference type="ARBA" id="ARBA00023268"/>
    </source>
</evidence>
<evidence type="ECO:0000259" key="11">
    <source>
        <dbReference type="Pfam" id="PF01996"/>
    </source>
</evidence>
<dbReference type="GO" id="GO:0052618">
    <property type="term" value="F:coenzyme F420-0:L-glutamate ligase activity"/>
    <property type="evidence" value="ECO:0007669"/>
    <property type="project" value="TreeGrafter"/>
</dbReference>
<dbReference type="SUPFAM" id="SSF55469">
    <property type="entry name" value="FMN-dependent nitroreductase-like"/>
    <property type="match status" value="1"/>
</dbReference>
<dbReference type="Gene3D" id="3.90.1660.10">
    <property type="entry name" value="CofE-like domain"/>
    <property type="match status" value="1"/>
</dbReference>
<keyword evidence="4" id="KW-0460">Magnesium</keyword>
<evidence type="ECO:0000256" key="5">
    <source>
        <dbReference type="ARBA" id="ARBA00022958"/>
    </source>
</evidence>
<keyword evidence="3" id="KW-0547">Nucleotide-binding</keyword>
<protein>
    <submittedName>
        <fullName evidence="12">Unannotated protein</fullName>
    </submittedName>
</protein>
<evidence type="ECO:0000256" key="1">
    <source>
        <dbReference type="ARBA" id="ARBA00022598"/>
    </source>
</evidence>
<evidence type="ECO:0000256" key="2">
    <source>
        <dbReference type="ARBA" id="ARBA00022723"/>
    </source>
</evidence>
<evidence type="ECO:0000256" key="4">
    <source>
        <dbReference type="ARBA" id="ARBA00022842"/>
    </source>
</evidence>
<dbReference type="GO" id="GO:0046872">
    <property type="term" value="F:metal ion binding"/>
    <property type="evidence" value="ECO:0007669"/>
    <property type="project" value="UniProtKB-KW"/>
</dbReference>
<evidence type="ECO:0000313" key="12">
    <source>
        <dbReference type="EMBL" id="CAB4696498.1"/>
    </source>
</evidence>
<dbReference type="Gene3D" id="3.30.1330.100">
    <property type="entry name" value="CofE-like"/>
    <property type="match status" value="1"/>
</dbReference>
<evidence type="ECO:0000256" key="7">
    <source>
        <dbReference type="ARBA" id="ARBA00023134"/>
    </source>
</evidence>
<dbReference type="Gene3D" id="3.40.109.10">
    <property type="entry name" value="NADH Oxidase"/>
    <property type="match status" value="1"/>
</dbReference>
<dbReference type="EMBL" id="CAEZXZ010000024">
    <property type="protein sequence ID" value="CAB4696498.1"/>
    <property type="molecule type" value="Genomic_DNA"/>
</dbReference>
<sequence length="456" mass="47805">MSTPSNAALQITTVLGIGSITSGDDLAAIITATEITWPDGTAGFADGDVVVVTSKIISKAEGRIIAAHSRDAAIDAETVRVVATKSTPQAITKIVQTKHGLVMAAAGVDASNVDAGHVVLLPIDPDASARELLTQLQEATGKLLAVIITDTMGRPWRLGVTDVAIGAAGLIVLDDHTGRIDGFGRTLEMTVIAIADEIAAAADLVKGKIDGSPVAIVRGMGHYVGAEFESGASAIVRPLSDDLFPLGTAEAVQHGRATAGMHRRTVRSFADTPVDDDVIERAIASAITAPAPHHSTPWRFLVLRDQPIRKLLLNAMRDRWVLDLQNTDGVVGDSINRRVARGEILHSAPVIILPFIDLASGSHQYADKARTAAERDMFMVAGGAAVQNLMITLAAEEVGSAWISSTMFCADVVNSVLQLPASYQPLGALAVGHAAMQPSQRDERTVGAFMISPPAN</sequence>
<accession>A0A6J6PJ68</accession>